<accession>A0ABU5IM73</accession>
<name>A0ABU5IM73_9BURK</name>
<proteinExistence type="predicted"/>
<organism evidence="2 3">
    <name type="scientific">Azohydromonas lata</name>
    <dbReference type="NCBI Taxonomy" id="45677"/>
    <lineage>
        <taxon>Bacteria</taxon>
        <taxon>Pseudomonadati</taxon>
        <taxon>Pseudomonadota</taxon>
        <taxon>Betaproteobacteria</taxon>
        <taxon>Burkholderiales</taxon>
        <taxon>Sphaerotilaceae</taxon>
        <taxon>Azohydromonas</taxon>
    </lineage>
</organism>
<feature type="domain" description="Type II secretion system protein GspG C-terminal" evidence="1">
    <location>
        <begin position="34"/>
        <end position="141"/>
    </location>
</feature>
<comment type="caution">
    <text evidence="2">The sequence shown here is derived from an EMBL/GenBank/DDBJ whole genome shotgun (WGS) entry which is preliminary data.</text>
</comment>
<evidence type="ECO:0000259" key="1">
    <source>
        <dbReference type="Pfam" id="PF08334"/>
    </source>
</evidence>
<dbReference type="Pfam" id="PF08334">
    <property type="entry name" value="T2SSG"/>
    <property type="match status" value="1"/>
</dbReference>
<dbReference type="Proteomes" id="UP001293718">
    <property type="component" value="Unassembled WGS sequence"/>
</dbReference>
<dbReference type="Gene3D" id="3.30.700.10">
    <property type="entry name" value="Glycoprotein, Type 4 Pilin"/>
    <property type="match status" value="1"/>
</dbReference>
<dbReference type="SUPFAM" id="SSF54523">
    <property type="entry name" value="Pili subunits"/>
    <property type="match status" value="1"/>
</dbReference>
<dbReference type="EMBL" id="JAXOJX010000055">
    <property type="protein sequence ID" value="MDZ5460003.1"/>
    <property type="molecule type" value="Genomic_DNA"/>
</dbReference>
<gene>
    <name evidence="2" type="primary">gspG</name>
    <name evidence="2" type="ORF">SM757_25815</name>
</gene>
<dbReference type="PROSITE" id="PS51318">
    <property type="entry name" value="TAT"/>
    <property type="match status" value="1"/>
</dbReference>
<dbReference type="NCBIfam" id="TIGR01710">
    <property type="entry name" value="typeII_sec_gspG"/>
    <property type="match status" value="1"/>
</dbReference>
<dbReference type="RefSeq" id="WP_322467598.1">
    <property type="nucleotide sequence ID" value="NZ_JAXOJX010000055.1"/>
</dbReference>
<dbReference type="InterPro" id="IPR045584">
    <property type="entry name" value="Pilin-like"/>
</dbReference>
<keyword evidence="3" id="KW-1185">Reference proteome</keyword>
<evidence type="ECO:0000313" key="3">
    <source>
        <dbReference type="Proteomes" id="UP001293718"/>
    </source>
</evidence>
<protein>
    <submittedName>
        <fullName evidence="2">Type II secretion system major pseudopilin GspG</fullName>
    </submittedName>
</protein>
<dbReference type="InterPro" id="IPR006311">
    <property type="entry name" value="TAT_signal"/>
</dbReference>
<dbReference type="InterPro" id="IPR010054">
    <property type="entry name" value="Type2_sec_GspG"/>
</dbReference>
<reference evidence="2 3" key="1">
    <citation type="submission" date="2023-11" db="EMBL/GenBank/DDBJ databases">
        <title>Draft genome of Azohydromonas lata strain H1 (DSM1123), a polyhydroxyalkanoate producer.</title>
        <authorList>
            <person name="Traversa D."/>
            <person name="D'Addabbo P."/>
            <person name="Pazzani C."/>
            <person name="Manzari C."/>
            <person name="Chiara M."/>
            <person name="Scrascia M."/>
        </authorList>
    </citation>
    <scope>NUCLEOTIDE SEQUENCE [LARGE SCALE GENOMIC DNA]</scope>
    <source>
        <strain evidence="2 3">H1</strain>
    </source>
</reference>
<evidence type="ECO:0000313" key="2">
    <source>
        <dbReference type="EMBL" id="MDZ5460003.1"/>
    </source>
</evidence>
<sequence length="142" mass="15728">MNSSTRRRPRGLARRDLLLTLGVVALLLGVAAPRLLQRQQHPEASVARVQLEALNKALQSYRMDVGHYPSDAQGLQALLQRPSDADGERWRGPYYPDAQVLDPWGAPFAYRFQGTVGRGYELYSLGRDRAPGGQGEDADIGR</sequence>
<dbReference type="InterPro" id="IPR013545">
    <property type="entry name" value="T2SS_protein-GspG_C"/>
</dbReference>